<feature type="domain" description="Fe-S hydro-lyase tartrate dehydratase alpha-type catalytic" evidence="7">
    <location>
        <begin position="12"/>
        <end position="274"/>
    </location>
</feature>
<sequence length="280" mass="29774">MPSKISRETFIQSIADLLRKAEIELPEDVVDALRKAETAEENSVAKSQLQAILKNIEIAKKHGVPMCQDTGIMIFFAEIGNEFQPSFDIEAAIQEAVILATAKIPLRPNAVDPLSRKNSGNNTGTGIPDIHWKLVPGNHLKITVAPKGAGSENMSSLRMFNPTDTGNIKNFVLETIVNAGGMPCPPLTIGVGIGGSFDAAARLAKEALLEPLDTQMEGLEREILEAVNALGIGCMGLGGSITALAVHVKTAHCHTASLPVAVNIQCWANRHASIVFGGEE</sequence>
<evidence type="ECO:0000313" key="9">
    <source>
        <dbReference type="EMBL" id="NLK32213.1"/>
    </source>
</evidence>
<dbReference type="GO" id="GO:0051539">
    <property type="term" value="F:4 iron, 4 sulfur cluster binding"/>
    <property type="evidence" value="ECO:0007669"/>
    <property type="project" value="UniProtKB-KW"/>
</dbReference>
<dbReference type="RefSeq" id="WP_054299536.1">
    <property type="nucleotide sequence ID" value="NZ_CP032683.1"/>
</dbReference>
<keyword evidence="3" id="KW-0479">Metal-binding</keyword>
<dbReference type="KEGG" id="mfz:AOB57_013475"/>
<evidence type="ECO:0000256" key="1">
    <source>
        <dbReference type="ARBA" id="ARBA00008876"/>
    </source>
</evidence>
<dbReference type="InterPro" id="IPR051208">
    <property type="entry name" value="Class-I_Fumarase/Tartrate_DH"/>
</dbReference>
<reference evidence="9 11" key="3">
    <citation type="journal article" date="2020" name="Biotechnol. Biofuels">
        <title>New insights from the biogas microbiome by comprehensive genome-resolved metagenomics of nearly 1600 species originating from multiple anaerobic digesters.</title>
        <authorList>
            <person name="Campanaro S."/>
            <person name="Treu L."/>
            <person name="Rodriguez-R L.M."/>
            <person name="Kovalovszki A."/>
            <person name="Ziels R.M."/>
            <person name="Maus I."/>
            <person name="Zhu X."/>
            <person name="Kougias P.G."/>
            <person name="Basile A."/>
            <person name="Luo G."/>
            <person name="Schluter A."/>
            <person name="Konstantinidis K.T."/>
            <person name="Angelidaki I."/>
        </authorList>
    </citation>
    <scope>NUCLEOTIDE SEQUENCE [LARGE SCALE GENOMIC DNA]</scope>
    <source>
        <strain evidence="9">AS22ysBPME_46</strain>
    </source>
</reference>
<dbReference type="Proteomes" id="UP000585579">
    <property type="component" value="Unassembled WGS sequence"/>
</dbReference>
<protein>
    <submittedName>
        <fullName evidence="8">Fumarate hydratase</fullName>
        <ecNumber evidence="9">4.2.1.2</ecNumber>
    </submittedName>
</protein>
<dbReference type="InterPro" id="IPR004646">
    <property type="entry name" value="Fe-S_hydro-lyase_TtdA-typ_cat"/>
</dbReference>
<evidence type="ECO:0000256" key="4">
    <source>
        <dbReference type="ARBA" id="ARBA00023004"/>
    </source>
</evidence>
<dbReference type="NCBIfam" id="TIGR00722">
    <property type="entry name" value="ttdA_fumA_fumB"/>
    <property type="match status" value="1"/>
</dbReference>
<dbReference type="PANTHER" id="PTHR30389:SF17">
    <property type="entry name" value="L(+)-TARTRATE DEHYDRATASE SUBUNIT ALPHA-RELATED"/>
    <property type="match status" value="1"/>
</dbReference>
<evidence type="ECO:0000256" key="5">
    <source>
        <dbReference type="ARBA" id="ARBA00023014"/>
    </source>
</evidence>
<evidence type="ECO:0000313" key="10">
    <source>
        <dbReference type="Proteomes" id="UP000053087"/>
    </source>
</evidence>
<dbReference type="GO" id="GO:0046872">
    <property type="term" value="F:metal ion binding"/>
    <property type="evidence" value="ECO:0007669"/>
    <property type="project" value="UniProtKB-KW"/>
</dbReference>
<dbReference type="PANTHER" id="PTHR30389">
    <property type="entry name" value="FUMARATE HYDRATASE-RELATED"/>
    <property type="match status" value="1"/>
</dbReference>
<evidence type="ECO:0000313" key="11">
    <source>
        <dbReference type="Proteomes" id="UP000585579"/>
    </source>
</evidence>
<dbReference type="GeneID" id="53689134"/>
<evidence type="ECO:0000256" key="6">
    <source>
        <dbReference type="ARBA" id="ARBA00023239"/>
    </source>
</evidence>
<reference evidence="8" key="2">
    <citation type="submission" date="2018-10" db="EMBL/GenBank/DDBJ databases">
        <authorList>
            <person name="Fischer M.A."/>
            <person name="Kern T."/>
            <person name="Deppenmeier U."/>
            <person name="Schmitz R.A."/>
            <person name="Rother M."/>
        </authorList>
    </citation>
    <scope>NUCLEOTIDE SEQUENCE</scope>
    <source>
        <strain evidence="8">E03.2</strain>
    </source>
</reference>
<keyword evidence="4" id="KW-0408">Iron</keyword>
<dbReference type="EMBL" id="CP032683">
    <property type="protein sequence ID" value="AYK16065.1"/>
    <property type="molecule type" value="Genomic_DNA"/>
</dbReference>
<evidence type="ECO:0000256" key="3">
    <source>
        <dbReference type="ARBA" id="ARBA00022723"/>
    </source>
</evidence>
<evidence type="ECO:0000259" key="7">
    <source>
        <dbReference type="Pfam" id="PF05681"/>
    </source>
</evidence>
<dbReference type="EC" id="4.2.1.2" evidence="9"/>
<evidence type="ECO:0000313" key="8">
    <source>
        <dbReference type="EMBL" id="AYK16065.1"/>
    </source>
</evidence>
<dbReference type="OrthoDB" id="371925at2157"/>
<dbReference type="Pfam" id="PF05681">
    <property type="entry name" value="Fumerase"/>
    <property type="match status" value="1"/>
</dbReference>
<name>A0A660HW36_9EURY</name>
<reference evidence="8 10" key="1">
    <citation type="journal article" date="2016" name="Int. J. Syst. Evol. Microbiol.">
        <title>Methanosarcina flavescens sp. nov., a methanogenic archaeon isolated from a full-scale anaerobic digester.</title>
        <authorList>
            <person name="Kern T."/>
            <person name="Fischer M.A."/>
            <person name="Deppenmeier U."/>
            <person name="Schmitz R.A."/>
            <person name="Rother M."/>
        </authorList>
    </citation>
    <scope>NUCLEOTIDE SEQUENCE [LARGE SCALE GENOMIC DNA]</scope>
    <source>
        <strain evidence="8 10">E03.2</strain>
    </source>
</reference>
<keyword evidence="6 9" id="KW-0456">Lyase</keyword>
<evidence type="ECO:0000256" key="2">
    <source>
        <dbReference type="ARBA" id="ARBA00022485"/>
    </source>
</evidence>
<dbReference type="EMBL" id="JAAYQL010000028">
    <property type="protein sequence ID" value="NLK32213.1"/>
    <property type="molecule type" value="Genomic_DNA"/>
</dbReference>
<dbReference type="AlphaFoldDB" id="A0A660HW36"/>
<keyword evidence="5" id="KW-0411">Iron-sulfur</keyword>
<accession>A0A660HW36</accession>
<proteinExistence type="inferred from homology"/>
<dbReference type="Proteomes" id="UP000053087">
    <property type="component" value="Chromosome"/>
</dbReference>
<keyword evidence="2" id="KW-0004">4Fe-4S</keyword>
<dbReference type="GO" id="GO:0004333">
    <property type="term" value="F:fumarate hydratase activity"/>
    <property type="evidence" value="ECO:0007669"/>
    <property type="project" value="UniProtKB-EC"/>
</dbReference>
<dbReference type="NCBIfam" id="NF004885">
    <property type="entry name" value="PRK06246.1"/>
    <property type="match status" value="1"/>
</dbReference>
<comment type="similarity">
    <text evidence="1">Belongs to the class-I fumarase family.</text>
</comment>
<keyword evidence="10" id="KW-1185">Reference proteome</keyword>
<gene>
    <name evidence="8" type="ORF">AOB57_013475</name>
    <name evidence="9" type="ORF">GX302_05065</name>
</gene>
<organism evidence="8 10">
    <name type="scientific">Methanosarcina flavescens</name>
    <dbReference type="NCBI Taxonomy" id="1715806"/>
    <lineage>
        <taxon>Archaea</taxon>
        <taxon>Methanobacteriati</taxon>
        <taxon>Methanobacteriota</taxon>
        <taxon>Stenosarchaea group</taxon>
        <taxon>Methanomicrobia</taxon>
        <taxon>Methanosarcinales</taxon>
        <taxon>Methanosarcinaceae</taxon>
        <taxon>Methanosarcina</taxon>
    </lineage>
</organism>